<dbReference type="Pfam" id="PF02662">
    <property type="entry name" value="FlpD"/>
    <property type="match status" value="1"/>
</dbReference>
<dbReference type="PROSITE" id="PS00198">
    <property type="entry name" value="4FE4S_FER_1"/>
    <property type="match status" value="1"/>
</dbReference>
<dbReference type="GO" id="GO:0051536">
    <property type="term" value="F:iron-sulfur cluster binding"/>
    <property type="evidence" value="ECO:0007669"/>
    <property type="project" value="UniProtKB-KW"/>
</dbReference>
<evidence type="ECO:0000256" key="4">
    <source>
        <dbReference type="ARBA" id="ARBA00023014"/>
    </source>
</evidence>
<dbReference type="EMBL" id="DSYZ01000088">
    <property type="protein sequence ID" value="HGT82929.1"/>
    <property type="molecule type" value="Genomic_DNA"/>
</dbReference>
<dbReference type="GO" id="GO:0046872">
    <property type="term" value="F:metal ion binding"/>
    <property type="evidence" value="ECO:0007669"/>
    <property type="project" value="UniProtKB-KW"/>
</dbReference>
<evidence type="ECO:0000256" key="2">
    <source>
        <dbReference type="ARBA" id="ARBA00023002"/>
    </source>
</evidence>
<sequence length="276" mass="30236">MPEDQKKTIIIDYNKCVSCGVCVSICPHKALEIVNGYPEITGTCKVCGLCAGTCITNAISMFATKFRNESIIAEIANSNLIACRRKSKEGVTLLCISRLDMIHIAEAIAKNGSVAIMSCGSDCRNFPGAIEAESKVKAMRIALEKLGLEKERISMNESAKAFPAIGKELSDILMAVATDRNVRALVAKMRSIVEEGNLYREKIDAQKYEQILANAIETAIKVAKILKAVKDEAKISEIAERTGIRKEDILTTVVEMRRRGLVEVRGEDELAIKVVK</sequence>
<dbReference type="PROSITE" id="PS51379">
    <property type="entry name" value="4FE4S_FER_2"/>
    <property type="match status" value="1"/>
</dbReference>
<feature type="domain" description="4Fe-4S ferredoxin-type" evidence="5">
    <location>
        <begin position="7"/>
        <end position="36"/>
    </location>
</feature>
<dbReference type="Pfam" id="PF00037">
    <property type="entry name" value="Fer4"/>
    <property type="match status" value="1"/>
</dbReference>
<protein>
    <submittedName>
        <fullName evidence="6">Hydrogenase iron-sulfur subunit</fullName>
    </submittedName>
</protein>
<accession>A0A7J3M2A1</accession>
<comment type="caution">
    <text evidence="6">The sequence shown here is derived from an EMBL/GenBank/DDBJ whole genome shotgun (WGS) entry which is preliminary data.</text>
</comment>
<evidence type="ECO:0000313" key="6">
    <source>
        <dbReference type="EMBL" id="HGT82929.1"/>
    </source>
</evidence>
<dbReference type="InterPro" id="IPR003813">
    <property type="entry name" value="MvhD/FlpD"/>
</dbReference>
<dbReference type="Gene3D" id="3.30.70.20">
    <property type="match status" value="1"/>
</dbReference>
<reference evidence="6" key="1">
    <citation type="journal article" date="2020" name="mSystems">
        <title>Genome- and Community-Level Interaction Insights into Carbon Utilization and Element Cycling Functions of Hydrothermarchaeota in Hydrothermal Sediment.</title>
        <authorList>
            <person name="Zhou Z."/>
            <person name="Liu Y."/>
            <person name="Xu W."/>
            <person name="Pan J."/>
            <person name="Luo Z.H."/>
            <person name="Li M."/>
        </authorList>
    </citation>
    <scope>NUCLEOTIDE SEQUENCE [LARGE SCALE GENOMIC DNA]</scope>
    <source>
        <strain evidence="6">SpSt-587</strain>
    </source>
</reference>
<gene>
    <name evidence="6" type="ORF">ENT52_04300</name>
</gene>
<keyword evidence="3" id="KW-0408">Iron</keyword>
<name>A0A7J3M2A1_ARCFL</name>
<dbReference type="GO" id="GO:0016491">
    <property type="term" value="F:oxidoreductase activity"/>
    <property type="evidence" value="ECO:0007669"/>
    <property type="project" value="UniProtKB-KW"/>
</dbReference>
<keyword evidence="2" id="KW-0560">Oxidoreductase</keyword>
<dbReference type="AlphaFoldDB" id="A0A7J3M2A1"/>
<dbReference type="InterPro" id="IPR017900">
    <property type="entry name" value="4Fe4S_Fe_S_CS"/>
</dbReference>
<keyword evidence="1" id="KW-0479">Metal-binding</keyword>
<evidence type="ECO:0000259" key="5">
    <source>
        <dbReference type="PROSITE" id="PS51379"/>
    </source>
</evidence>
<dbReference type="SUPFAM" id="SSF54862">
    <property type="entry name" value="4Fe-4S ferredoxins"/>
    <property type="match status" value="1"/>
</dbReference>
<dbReference type="InterPro" id="IPR017896">
    <property type="entry name" value="4Fe4S_Fe-S-bd"/>
</dbReference>
<evidence type="ECO:0000256" key="1">
    <source>
        <dbReference type="ARBA" id="ARBA00022723"/>
    </source>
</evidence>
<keyword evidence="4" id="KW-0411">Iron-sulfur</keyword>
<organism evidence="6">
    <name type="scientific">Archaeoglobus fulgidus</name>
    <dbReference type="NCBI Taxonomy" id="2234"/>
    <lineage>
        <taxon>Archaea</taxon>
        <taxon>Methanobacteriati</taxon>
        <taxon>Methanobacteriota</taxon>
        <taxon>Archaeoglobi</taxon>
        <taxon>Archaeoglobales</taxon>
        <taxon>Archaeoglobaceae</taxon>
        <taxon>Archaeoglobus</taxon>
    </lineage>
</organism>
<proteinExistence type="predicted"/>
<evidence type="ECO:0000256" key="3">
    <source>
        <dbReference type="ARBA" id="ARBA00023004"/>
    </source>
</evidence>